<gene>
    <name evidence="1" type="ORF">DFL_000616</name>
</gene>
<organism evidence="1 2">
    <name type="scientific">Arthrobotrys flagrans</name>
    <name type="common">Nematode-trapping fungus</name>
    <name type="synonym">Trichothecium flagrans</name>
    <dbReference type="NCBI Taxonomy" id="97331"/>
    <lineage>
        <taxon>Eukaryota</taxon>
        <taxon>Fungi</taxon>
        <taxon>Dikarya</taxon>
        <taxon>Ascomycota</taxon>
        <taxon>Pezizomycotina</taxon>
        <taxon>Orbiliomycetes</taxon>
        <taxon>Orbiliales</taxon>
        <taxon>Orbiliaceae</taxon>
        <taxon>Arthrobotrys</taxon>
    </lineage>
</organism>
<dbReference type="AlphaFoldDB" id="A0A437AFF1"/>
<proteinExistence type="predicted"/>
<evidence type="ECO:0000313" key="2">
    <source>
        <dbReference type="Proteomes" id="UP000283090"/>
    </source>
</evidence>
<dbReference type="VEuPathDB" id="FungiDB:DFL_000616"/>
<sequence>MAAPHFYLDLGNSTTTDSPRRIQDMNDQVHRQHHTMWLDFDIDRMQPSEELWSDITNAVGFNPLDQGSQLSDIMSAYLNDSRPDKMAIDIPYKAGRFGKYVQCGREAGKQMSATAPIF</sequence>
<dbReference type="EMBL" id="SAEB01000001">
    <property type="protein sequence ID" value="RVD89617.1"/>
    <property type="molecule type" value="Genomic_DNA"/>
</dbReference>
<evidence type="ECO:0000313" key="1">
    <source>
        <dbReference type="EMBL" id="RVD89617.1"/>
    </source>
</evidence>
<name>A0A437AFF1_ARTFL</name>
<dbReference type="Proteomes" id="UP000283090">
    <property type="component" value="Unassembled WGS sequence"/>
</dbReference>
<dbReference type="RefSeq" id="XP_067495161.1">
    <property type="nucleotide sequence ID" value="XM_067635535.1"/>
</dbReference>
<protein>
    <submittedName>
        <fullName evidence="1">Uncharacterized protein</fullName>
    </submittedName>
</protein>
<accession>A0A437AFF1</accession>
<keyword evidence="2" id="KW-1185">Reference proteome</keyword>
<dbReference type="GeneID" id="93582927"/>
<comment type="caution">
    <text evidence="1">The sequence shown here is derived from an EMBL/GenBank/DDBJ whole genome shotgun (WGS) entry which is preliminary data.</text>
</comment>
<reference evidence="1 2" key="1">
    <citation type="submission" date="2019-01" db="EMBL/GenBank/DDBJ databases">
        <title>Intercellular communication is required for trap formation in the nematode-trapping fungus Duddingtonia flagrans.</title>
        <authorList>
            <person name="Youssar L."/>
            <person name="Wernet V."/>
            <person name="Hensel N."/>
            <person name="Hildebrandt H.-G."/>
            <person name="Fischer R."/>
        </authorList>
    </citation>
    <scope>NUCLEOTIDE SEQUENCE [LARGE SCALE GENOMIC DNA]</scope>
    <source>
        <strain evidence="1 2">CBS H-5679</strain>
    </source>
</reference>